<evidence type="ECO:0000313" key="3">
    <source>
        <dbReference type="EMBL" id="NSK14620.1"/>
    </source>
</evidence>
<feature type="domain" description="HNH nuclease" evidence="1">
    <location>
        <begin position="29"/>
        <end position="91"/>
    </location>
</feature>
<evidence type="ECO:0000313" key="5">
    <source>
        <dbReference type="Proteomes" id="UP000528555"/>
    </source>
</evidence>
<dbReference type="Pfam" id="PF18145">
    <property type="entry name" value="SAVED"/>
    <property type="match status" value="1"/>
</dbReference>
<evidence type="ECO:0000259" key="2">
    <source>
        <dbReference type="Pfam" id="PF18145"/>
    </source>
</evidence>
<dbReference type="Pfam" id="PF13391">
    <property type="entry name" value="HNH_2"/>
    <property type="match status" value="1"/>
</dbReference>
<keyword evidence="5" id="KW-1185">Reference proteome</keyword>
<dbReference type="Proteomes" id="UP000701680">
    <property type="component" value="Unassembled WGS sequence"/>
</dbReference>
<sequence>MAKNSSEVKRTALEEKTKIFLWGMTAGRCEICNKLLYIDSKFGDTANFAENAHIHAVGKNGPRHVDEMSKEEINKIENLMLLCAEHHHLIDTKPENYPDNTLIECKKHHEERIRKITEIQDDASCKIVTFFSNIDNVEIFSAEMLLKRAVVKANLYPRQDAPISLDEGSQTRYIPTKENLVEKANELEYQIKQAFNGIVKKNEVIAIFSLAPQPLLFKLGTLISDQLNVQVFQCHREGEKWSWPENEFTRIKYLIKKTCDKSEETVAMVIDLSAQIIDNRVTVVLGDECTIFHLTIESPNRLFVKNKKIQDDFVKSFRSLMEQIKNEYPNADKIHVFPAMPNSLAIRAGMDIMPKVDLPIVIYDVLSAGNEFTETIEIGG</sequence>
<dbReference type="AlphaFoldDB" id="A0A850HI44"/>
<comment type="caution">
    <text evidence="4">The sequence shown here is derived from an EMBL/GenBank/DDBJ whole genome shotgun (WGS) entry which is preliminary data.</text>
</comment>
<gene>
    <name evidence="4" type="ORF">G5A66_06990</name>
    <name evidence="3" type="ORF">G5A75_07010</name>
</gene>
<keyword evidence="4" id="KW-0540">Nuclease</keyword>
<dbReference type="Proteomes" id="UP000528555">
    <property type="component" value="Unassembled WGS sequence"/>
</dbReference>
<evidence type="ECO:0000259" key="1">
    <source>
        <dbReference type="Pfam" id="PF13391"/>
    </source>
</evidence>
<protein>
    <submittedName>
        <fullName evidence="4">HNH endonuclease</fullName>
    </submittedName>
</protein>
<accession>A0A850HI44</accession>
<dbReference type="NCBIfam" id="NF033611">
    <property type="entry name" value="SAVED"/>
    <property type="match status" value="1"/>
</dbReference>
<reference evidence="4" key="2">
    <citation type="submission" date="2020-02" db="EMBL/GenBank/DDBJ databases">
        <authorList>
            <person name="Littmann E."/>
            <person name="Sorbara M."/>
        </authorList>
    </citation>
    <scope>NUCLEOTIDE SEQUENCE</scope>
    <source>
        <strain evidence="4">MSK.17.11</strain>
        <strain evidence="3">MSK.17.38</strain>
    </source>
</reference>
<feature type="domain" description="SMODS-associated and fused to various effectors" evidence="2">
    <location>
        <begin position="190"/>
        <end position="378"/>
    </location>
</feature>
<name>A0A850HI44_9FIRM</name>
<organism evidence="4 5">
    <name type="scientific">Dorea phocaeensis</name>
    <dbReference type="NCBI Taxonomy" id="2040291"/>
    <lineage>
        <taxon>Bacteria</taxon>
        <taxon>Bacillati</taxon>
        <taxon>Bacillota</taxon>
        <taxon>Clostridia</taxon>
        <taxon>Lachnospirales</taxon>
        <taxon>Lachnospiraceae</taxon>
        <taxon>Dorea</taxon>
    </lineage>
</organism>
<dbReference type="InterPro" id="IPR040836">
    <property type="entry name" value="SAVED"/>
</dbReference>
<evidence type="ECO:0000313" key="4">
    <source>
        <dbReference type="EMBL" id="NVH58394.1"/>
    </source>
</evidence>
<dbReference type="EMBL" id="JAAIUO010000003">
    <property type="protein sequence ID" value="NSK14620.1"/>
    <property type="molecule type" value="Genomic_DNA"/>
</dbReference>
<proteinExistence type="predicted"/>
<dbReference type="RefSeq" id="WP_173814642.1">
    <property type="nucleotide sequence ID" value="NZ_JAAITX010000003.1"/>
</dbReference>
<dbReference type="EMBL" id="JAAITX010000003">
    <property type="protein sequence ID" value="NVH58394.1"/>
    <property type="molecule type" value="Genomic_DNA"/>
</dbReference>
<reference evidence="5 6" key="1">
    <citation type="journal article" date="2020" name="Cell Host Microbe">
        <title>Functional and Genomic Variation between Human-Derived Isolates of Lachnospiraceae Reveals Inter- and Intra-Species Diversity.</title>
        <authorList>
            <person name="Sorbara M.T."/>
            <person name="Littmann E.R."/>
            <person name="Fontana E."/>
            <person name="Moody T.U."/>
            <person name="Kohout C.E."/>
            <person name="Gjonbalaj M."/>
            <person name="Eaton V."/>
            <person name="Seok R."/>
            <person name="Leiner I.M."/>
            <person name="Pamer E.G."/>
        </authorList>
    </citation>
    <scope>NUCLEOTIDE SEQUENCE [LARGE SCALE GENOMIC DNA]</scope>
    <source>
        <strain evidence="4 5">MSK.17.11</strain>
        <strain evidence="3 6">MSK.17.38</strain>
    </source>
</reference>
<dbReference type="InterPro" id="IPR003615">
    <property type="entry name" value="HNH_nuc"/>
</dbReference>
<evidence type="ECO:0000313" key="6">
    <source>
        <dbReference type="Proteomes" id="UP000701680"/>
    </source>
</evidence>
<dbReference type="GO" id="GO:0004519">
    <property type="term" value="F:endonuclease activity"/>
    <property type="evidence" value="ECO:0007669"/>
    <property type="project" value="UniProtKB-KW"/>
</dbReference>
<keyword evidence="4" id="KW-0378">Hydrolase</keyword>
<keyword evidence="4" id="KW-0255">Endonuclease</keyword>